<sequence length="39" mass="4363">MRFTPNTARAQFTALSQTHNNKPVVFLDGPGARRFLKAC</sequence>
<protein>
    <submittedName>
        <fullName evidence="1">Uncharacterized protein</fullName>
    </submittedName>
</protein>
<dbReference type="Proteomes" id="UP000029223">
    <property type="component" value="Unassembled WGS sequence"/>
</dbReference>
<dbReference type="EMBL" id="BBMS01000108">
    <property type="protein sequence ID" value="GAL30724.1"/>
    <property type="molecule type" value="Genomic_DNA"/>
</dbReference>
<reference evidence="2" key="1">
    <citation type="submission" date="2014-09" db="EMBL/GenBank/DDBJ databases">
        <title>Vibrio variabilis JCM 19239. (C206) whole genome shotgun sequence.</title>
        <authorList>
            <person name="Sawabe T."/>
            <person name="Meirelles P."/>
            <person name="Nakanishi M."/>
            <person name="Sayaka M."/>
            <person name="Hattori M."/>
            <person name="Ohkuma M."/>
        </authorList>
    </citation>
    <scope>NUCLEOTIDE SEQUENCE [LARGE SCALE GENOMIC DNA]</scope>
    <source>
        <strain evidence="2">JCM 19239</strain>
    </source>
</reference>
<comment type="caution">
    <text evidence="1">The sequence shown here is derived from an EMBL/GenBank/DDBJ whole genome shotgun (WGS) entry which is preliminary data.</text>
</comment>
<name>A0ABQ0JPQ3_9VIBR</name>
<accession>A0ABQ0JPQ3</accession>
<gene>
    <name evidence="1" type="ORF">JCM19239_4463</name>
</gene>
<proteinExistence type="predicted"/>
<organism evidence="1 2">
    <name type="scientific">Vibrio variabilis</name>
    <dbReference type="NCBI Taxonomy" id="990271"/>
    <lineage>
        <taxon>Bacteria</taxon>
        <taxon>Pseudomonadati</taxon>
        <taxon>Pseudomonadota</taxon>
        <taxon>Gammaproteobacteria</taxon>
        <taxon>Vibrionales</taxon>
        <taxon>Vibrionaceae</taxon>
        <taxon>Vibrio</taxon>
    </lineage>
</organism>
<evidence type="ECO:0000313" key="2">
    <source>
        <dbReference type="Proteomes" id="UP000029223"/>
    </source>
</evidence>
<evidence type="ECO:0000313" key="1">
    <source>
        <dbReference type="EMBL" id="GAL30724.1"/>
    </source>
</evidence>
<keyword evidence="2" id="KW-1185">Reference proteome</keyword>